<name>A0A0M9ATS7_9EURY</name>
<feature type="transmembrane region" description="Helical" evidence="1">
    <location>
        <begin position="214"/>
        <end position="235"/>
    </location>
</feature>
<evidence type="ECO:0000313" key="3">
    <source>
        <dbReference type="Proteomes" id="UP000037747"/>
    </source>
</evidence>
<keyword evidence="1" id="KW-0812">Transmembrane</keyword>
<keyword evidence="1" id="KW-0472">Membrane</keyword>
<evidence type="ECO:0000313" key="2">
    <source>
        <dbReference type="EMBL" id="KOX97351.1"/>
    </source>
</evidence>
<comment type="caution">
    <text evidence="2">The sequence shown here is derived from an EMBL/GenBank/DDBJ whole genome shotgun (WGS) entry which is preliminary data.</text>
</comment>
<sequence>MFLGLVFEQANKSVELPSVEFLVPRLTTIPRVAVFILADVTEVANRDLPHTFFDTPLSDVFRERVEEMVFALGEFLSSLPRTLRRSVLAFGLVLLAGEVVFVLFQYVPRIQFARPIFVVDSKILADTEVDPRRVVTRCVFDWDFFLTDEVEFPTVAVPDGTHLLDVLDFYIGTGFVLCEDEVRPRLFQVEAFREAELAVFRIVLDRSFLPRHGGARVVVATFPVAGWVVAIVGIVPARERLSKFFENSLT</sequence>
<accession>A0A0M9ATS7</accession>
<feature type="transmembrane region" description="Helical" evidence="1">
    <location>
        <begin position="87"/>
        <end position="107"/>
    </location>
</feature>
<keyword evidence="1" id="KW-1133">Transmembrane helix</keyword>
<protein>
    <submittedName>
        <fullName evidence="2">Uncharacterized protein</fullName>
    </submittedName>
</protein>
<organism evidence="2 3">
    <name type="scientific">Halorubrum tropicale</name>
    <dbReference type="NCBI Taxonomy" id="1765655"/>
    <lineage>
        <taxon>Archaea</taxon>
        <taxon>Methanobacteriati</taxon>
        <taxon>Methanobacteriota</taxon>
        <taxon>Stenosarchaea group</taxon>
        <taxon>Halobacteria</taxon>
        <taxon>Halobacteriales</taxon>
        <taxon>Haloferacaceae</taxon>
        <taxon>Halorubrum</taxon>
    </lineage>
</organism>
<keyword evidence="3" id="KW-1185">Reference proteome</keyword>
<proteinExistence type="predicted"/>
<reference evidence="2 3" key="1">
    <citation type="submission" date="2015-08" db="EMBL/GenBank/DDBJ databases">
        <title>Genomes of Isolates from Cabo Rojo, PR.</title>
        <authorList>
            <person name="Sanchez-Nieves R.L."/>
            <person name="Montalvo-Rodriguez R."/>
        </authorList>
    </citation>
    <scope>NUCLEOTIDE SEQUENCE [LARGE SCALE GENOMIC DNA]</scope>
    <source>
        <strain evidence="2 3">5</strain>
    </source>
</reference>
<dbReference type="Proteomes" id="UP000037747">
    <property type="component" value="Unassembled WGS sequence"/>
</dbReference>
<dbReference type="AlphaFoldDB" id="A0A0M9ATS7"/>
<gene>
    <name evidence="2" type="ORF">AMR74_00080</name>
</gene>
<evidence type="ECO:0000256" key="1">
    <source>
        <dbReference type="SAM" id="Phobius"/>
    </source>
</evidence>
<dbReference type="EMBL" id="LIST01000001">
    <property type="protein sequence ID" value="KOX97351.1"/>
    <property type="molecule type" value="Genomic_DNA"/>
</dbReference>